<dbReference type="SUPFAM" id="SSF53448">
    <property type="entry name" value="Nucleotide-diphospho-sugar transferases"/>
    <property type="match status" value="1"/>
</dbReference>
<evidence type="ECO:0000313" key="5">
    <source>
        <dbReference type="Proteomes" id="UP000802098"/>
    </source>
</evidence>
<keyword evidence="1" id="KW-1133">Transmembrane helix</keyword>
<comment type="caution">
    <text evidence="4">The sequence shown here is derived from an EMBL/GenBank/DDBJ whole genome shotgun (WGS) entry which is preliminary data.</text>
</comment>
<dbReference type="EMBL" id="JAAOCD010000004">
    <property type="protein sequence ID" value="NHK98675.1"/>
    <property type="molecule type" value="Genomic_DNA"/>
</dbReference>
<reference evidence="4 5" key="1">
    <citation type="submission" date="2020-03" db="EMBL/GenBank/DDBJ databases">
        <title>Rubrivivax benzoatilyticus JA2 (sequenced after 10 years sub-culturing).</title>
        <authorList>
            <person name="Gupta D."/>
            <person name="Chintalapati S."/>
            <person name="Chintalapati V.R."/>
        </authorList>
    </citation>
    <scope>NUCLEOTIDE SEQUENCE [LARGE SCALE GENOMIC DNA]</scope>
    <source>
        <strain evidence="4 5">JA2-Mal</strain>
    </source>
</reference>
<dbReference type="Pfam" id="PF00535">
    <property type="entry name" value="Glycos_transf_2"/>
    <property type="match status" value="1"/>
</dbReference>
<keyword evidence="1" id="KW-0472">Membrane</keyword>
<evidence type="ECO:0000259" key="3">
    <source>
        <dbReference type="Pfam" id="PF26629"/>
    </source>
</evidence>
<dbReference type="Gene3D" id="3.90.550.10">
    <property type="entry name" value="Spore Coat Polysaccharide Biosynthesis Protein SpsA, Chain A"/>
    <property type="match status" value="1"/>
</dbReference>
<feature type="domain" description="Glycosyltransferase 2-like" evidence="2">
    <location>
        <begin position="17"/>
        <end position="177"/>
    </location>
</feature>
<organism evidence="4 5">
    <name type="scientific">Rubrivivax benzoatilyticus</name>
    <dbReference type="NCBI Taxonomy" id="316997"/>
    <lineage>
        <taxon>Bacteria</taxon>
        <taxon>Pseudomonadati</taxon>
        <taxon>Pseudomonadota</taxon>
        <taxon>Betaproteobacteria</taxon>
        <taxon>Burkholderiales</taxon>
        <taxon>Sphaerotilaceae</taxon>
        <taxon>Rubrivivax</taxon>
    </lineage>
</organism>
<protein>
    <submittedName>
        <fullName evidence="4">Glycosyltransferase family 2 protein</fullName>
    </submittedName>
</protein>
<feature type="transmembrane region" description="Helical" evidence="1">
    <location>
        <begin position="278"/>
        <end position="302"/>
    </location>
</feature>
<keyword evidence="1" id="KW-0812">Transmembrane</keyword>
<keyword evidence="5" id="KW-1185">Reference proteome</keyword>
<dbReference type="PANTHER" id="PTHR48090">
    <property type="entry name" value="UNDECAPRENYL-PHOSPHATE 4-DEOXY-4-FORMAMIDO-L-ARABINOSE TRANSFERASE-RELATED"/>
    <property type="match status" value="1"/>
</dbReference>
<accession>A0ABX0HUG1</accession>
<dbReference type="Pfam" id="PF26629">
    <property type="entry name" value="GT2_TM_C"/>
    <property type="match status" value="1"/>
</dbReference>
<name>A0ABX0HUG1_9BURK</name>
<dbReference type="CDD" id="cd04179">
    <property type="entry name" value="DPM_DPG-synthase_like"/>
    <property type="match status" value="1"/>
</dbReference>
<dbReference type="InterPro" id="IPR029044">
    <property type="entry name" value="Nucleotide-diphossugar_trans"/>
</dbReference>
<dbReference type="InterPro" id="IPR001173">
    <property type="entry name" value="Glyco_trans_2-like"/>
</dbReference>
<gene>
    <name evidence="4" type="ORF">G7087_09835</name>
</gene>
<sequence length="396" mass="42787">MAGAADTRAGEDALELTILMPCLNEALTLPVCIAKARAFLASAGVRGEVLIADNGSSDGSQQIARDCGARVVDVPRRGYGAALIAGIDAARGRYVVMGDSDDSYDFTALGPFLRELRQGAQLVMGNRFAGGIQPGAMPPLHRYLGNPVLSFIGRLFFRTPIRDFHCGLRAFDRDSMRALSLRCEGMEFASEMVVKASLNGLRIVEVPTTLSPDGRDRPPHLRSWRDGWRHLRFLLLFSPRWLFLYPGVALLLLGLLGQALLLPGPLSVGAVQFDVHTMLYAAAATIVGLQVAMFAVFAKVYAVEHGILPSSRMVENVRRWFPIEIGLVVGLGFIAAGIGLSLYSVAAWEGASFGHLDPSRVMRIVIPSMTVTTIGVQLAFAAMFLGVLGLKVHARR</sequence>
<feature type="domain" description="Low-salt glycan biosynthesis hexosyltransferase Agl6 C-terminal transmembrane region" evidence="3">
    <location>
        <begin position="296"/>
        <end position="389"/>
    </location>
</feature>
<dbReference type="Proteomes" id="UP000802098">
    <property type="component" value="Unassembled WGS sequence"/>
</dbReference>
<feature type="transmembrane region" description="Helical" evidence="1">
    <location>
        <begin position="242"/>
        <end position="266"/>
    </location>
</feature>
<proteinExistence type="predicted"/>
<evidence type="ECO:0000259" key="2">
    <source>
        <dbReference type="Pfam" id="PF00535"/>
    </source>
</evidence>
<dbReference type="InterPro" id="IPR050256">
    <property type="entry name" value="Glycosyltransferase_2"/>
</dbReference>
<evidence type="ECO:0000313" key="4">
    <source>
        <dbReference type="EMBL" id="NHK98675.1"/>
    </source>
</evidence>
<evidence type="ECO:0000256" key="1">
    <source>
        <dbReference type="SAM" id="Phobius"/>
    </source>
</evidence>
<feature type="transmembrane region" description="Helical" evidence="1">
    <location>
        <begin position="364"/>
        <end position="390"/>
    </location>
</feature>
<dbReference type="RefSeq" id="WP_009857905.1">
    <property type="nucleotide sequence ID" value="NZ_JAAOCE010000004.1"/>
</dbReference>
<dbReference type="PANTHER" id="PTHR48090:SF7">
    <property type="entry name" value="RFBJ PROTEIN"/>
    <property type="match status" value="1"/>
</dbReference>
<dbReference type="InterPro" id="IPR058718">
    <property type="entry name" value="Agl6_TM_C"/>
</dbReference>
<feature type="transmembrane region" description="Helical" evidence="1">
    <location>
        <begin position="323"/>
        <end position="344"/>
    </location>
</feature>